<comment type="subcellular location">
    <subcellularLocation>
        <location evidence="1">Cell membrane</location>
        <topology evidence="1">Multi-pass membrane protein</topology>
    </subcellularLocation>
</comment>
<protein>
    <submittedName>
        <fullName evidence="9">Putative ionotropic receptor IR2</fullName>
    </submittedName>
</protein>
<sequence>MQGETFTVASTPDCITVLRDERNDPLWRETQVGCRVLLLLQEIHKFNITYTEGYHHDENGLYVDDVDIFAKPWSLWSPIMVNCTPIAPVMDWKFGYILRRPIPNIQHFYSLAFSTPTWNVIAAMILLVSVLFYILNRAEQKLSGENLKCYFWRELLTAFGIICQHYISISPMELSSRRIAFISFSLFSYIIYCYYTSTLLSDLVHDRDNEMDLESLGESDYEHAVLDTVAGTIKVVVEQLHNNNKLSSQRLSLMQDKLTNHRLVNISTGLAEVKSSKTALLSDYVSIHSAVIQSFTDSEVCDLIKVDMFSNVLKYLVTSKNFKYIEEFKMSTLRAREAGVLHRLLSPHTAQHFETSECVSAHFQAHFGLVRKPFIILVLGYVLCGFILLGERVHYNRYKVWPYVN</sequence>
<dbReference type="GO" id="GO:0005886">
    <property type="term" value="C:plasma membrane"/>
    <property type="evidence" value="ECO:0007669"/>
    <property type="project" value="UniProtKB-SubCell"/>
</dbReference>
<dbReference type="PANTHER" id="PTHR42643">
    <property type="entry name" value="IONOTROPIC RECEPTOR 20A-RELATED"/>
    <property type="match status" value="1"/>
</dbReference>
<name>A0A223HDA7_9NEOP</name>
<evidence type="ECO:0000256" key="2">
    <source>
        <dbReference type="ARBA" id="ARBA00022475"/>
    </source>
</evidence>
<evidence type="ECO:0000256" key="4">
    <source>
        <dbReference type="ARBA" id="ARBA00022989"/>
    </source>
</evidence>
<evidence type="ECO:0000256" key="3">
    <source>
        <dbReference type="ARBA" id="ARBA00022692"/>
    </source>
</evidence>
<proteinExistence type="evidence at transcript level"/>
<evidence type="ECO:0000256" key="8">
    <source>
        <dbReference type="SAM" id="Phobius"/>
    </source>
</evidence>
<evidence type="ECO:0000256" key="5">
    <source>
        <dbReference type="ARBA" id="ARBA00023136"/>
    </source>
</evidence>
<evidence type="ECO:0000313" key="9">
    <source>
        <dbReference type="EMBL" id="AST36354.1"/>
    </source>
</evidence>
<feature type="transmembrane region" description="Helical" evidence="8">
    <location>
        <begin position="373"/>
        <end position="390"/>
    </location>
</feature>
<evidence type="ECO:0000256" key="6">
    <source>
        <dbReference type="ARBA" id="ARBA00023170"/>
    </source>
</evidence>
<feature type="transmembrane region" description="Helical" evidence="8">
    <location>
        <begin position="108"/>
        <end position="135"/>
    </location>
</feature>
<dbReference type="AlphaFoldDB" id="A0A223HDA7"/>
<dbReference type="PANTHER" id="PTHR42643:SF32">
    <property type="entry name" value="IONOTROPIC RECEPTOR 31A, ISOFORM C-RELATED"/>
    <property type="match status" value="1"/>
</dbReference>
<keyword evidence="2" id="KW-1003">Cell membrane</keyword>
<feature type="transmembrane region" description="Helical" evidence="8">
    <location>
        <begin position="179"/>
        <end position="197"/>
    </location>
</feature>
<keyword evidence="7" id="KW-0325">Glycoprotein</keyword>
<gene>
    <name evidence="9" type="primary">IR</name>
</gene>
<dbReference type="EMBL" id="KY283695">
    <property type="protein sequence ID" value="AST36354.1"/>
    <property type="molecule type" value="mRNA"/>
</dbReference>
<feature type="transmembrane region" description="Helical" evidence="8">
    <location>
        <begin position="150"/>
        <end position="167"/>
    </location>
</feature>
<accession>A0A223HDA7</accession>
<dbReference type="Gene3D" id="1.10.287.70">
    <property type="match status" value="1"/>
</dbReference>
<organism evidence="9">
    <name type="scientific">Cydia fagiglandana</name>
    <dbReference type="NCBI Taxonomy" id="1458189"/>
    <lineage>
        <taxon>Eukaryota</taxon>
        <taxon>Metazoa</taxon>
        <taxon>Ecdysozoa</taxon>
        <taxon>Arthropoda</taxon>
        <taxon>Hexapoda</taxon>
        <taxon>Insecta</taxon>
        <taxon>Pterygota</taxon>
        <taxon>Neoptera</taxon>
        <taxon>Endopterygota</taxon>
        <taxon>Lepidoptera</taxon>
        <taxon>Glossata</taxon>
        <taxon>Ditrysia</taxon>
        <taxon>Tortricoidea</taxon>
        <taxon>Tortricidae</taxon>
        <taxon>Olethreutinae</taxon>
        <taxon>Grapholitini</taxon>
        <taxon>Cydia</taxon>
    </lineage>
</organism>
<keyword evidence="3 8" id="KW-0812">Transmembrane</keyword>
<evidence type="ECO:0000256" key="1">
    <source>
        <dbReference type="ARBA" id="ARBA00004651"/>
    </source>
</evidence>
<keyword evidence="6 9" id="KW-0675">Receptor</keyword>
<reference evidence="9" key="1">
    <citation type="journal article" date="2017" name="Sci. Rep.">
        <title>Antennal transcriptomes of three tortricid moths reveal putative conserved chemosensory receptors for social and habitat olfactory cues.</title>
        <authorList>
            <person name="Gonzalez F."/>
            <person name="Witzgall P."/>
            <person name="Walker W.B."/>
        </authorList>
    </citation>
    <scope>NUCLEOTIDE SEQUENCE</scope>
</reference>
<keyword evidence="4 8" id="KW-1133">Transmembrane helix</keyword>
<dbReference type="InterPro" id="IPR052192">
    <property type="entry name" value="Insect_Ionotropic_Sensory_Rcpt"/>
</dbReference>
<evidence type="ECO:0000256" key="7">
    <source>
        <dbReference type="ARBA" id="ARBA00023180"/>
    </source>
</evidence>
<keyword evidence="5 8" id="KW-0472">Membrane</keyword>